<feature type="domain" description="SnoaL-like" evidence="1">
    <location>
        <begin position="12"/>
        <end position="120"/>
    </location>
</feature>
<keyword evidence="3" id="KW-1185">Reference proteome</keyword>
<dbReference type="InterPro" id="IPR032710">
    <property type="entry name" value="NTF2-like_dom_sf"/>
</dbReference>
<gene>
    <name evidence="2" type="ORF">Q3404_08550</name>
</gene>
<protein>
    <submittedName>
        <fullName evidence="2">Nuclear transport factor 2 family protein</fullName>
    </submittedName>
</protein>
<dbReference type="InterPro" id="IPR037401">
    <property type="entry name" value="SnoaL-like"/>
</dbReference>
<evidence type="ECO:0000313" key="2">
    <source>
        <dbReference type="EMBL" id="MDO6406624.1"/>
    </source>
</evidence>
<dbReference type="PANTHER" id="PTHR41252">
    <property type="entry name" value="BLR2505 PROTEIN"/>
    <property type="match status" value="1"/>
</dbReference>
<evidence type="ECO:0000313" key="3">
    <source>
        <dbReference type="Proteomes" id="UP001171299"/>
    </source>
</evidence>
<organism evidence="2 3">
    <name type="scientific">Pantoea phytobeneficialis</name>
    <dbReference type="NCBI Taxonomy" id="2052056"/>
    <lineage>
        <taxon>Bacteria</taxon>
        <taxon>Pseudomonadati</taxon>
        <taxon>Pseudomonadota</taxon>
        <taxon>Gammaproteobacteria</taxon>
        <taxon>Enterobacterales</taxon>
        <taxon>Erwiniaceae</taxon>
        <taxon>Pantoea</taxon>
    </lineage>
</organism>
<accession>A0ABT8XUM0</accession>
<reference evidence="2" key="1">
    <citation type="submission" date="2023-07" db="EMBL/GenBank/DDBJ databases">
        <title>The extreme plant-growth-promoting properties of Pantoea phytobeneficialis PF55 revealed by functional and genomic analysis.</title>
        <authorList>
            <person name="Nascimento F.X."/>
            <person name="Marcio R.J."/>
        </authorList>
    </citation>
    <scope>NUCLEOTIDE SEQUENCE</scope>
    <source>
        <strain evidence="2">PF55</strain>
    </source>
</reference>
<evidence type="ECO:0000259" key="1">
    <source>
        <dbReference type="Pfam" id="PF12680"/>
    </source>
</evidence>
<dbReference type="PANTHER" id="PTHR41252:SF1">
    <property type="entry name" value="BLR2505 PROTEIN"/>
    <property type="match status" value="1"/>
</dbReference>
<dbReference type="RefSeq" id="WP_235056576.1">
    <property type="nucleotide sequence ID" value="NZ_CP024639.1"/>
</dbReference>
<comment type="caution">
    <text evidence="2">The sequence shown here is derived from an EMBL/GenBank/DDBJ whole genome shotgun (WGS) entry which is preliminary data.</text>
</comment>
<dbReference type="Pfam" id="PF12680">
    <property type="entry name" value="SnoaL_2"/>
    <property type="match status" value="1"/>
</dbReference>
<dbReference type="EMBL" id="JAUOOM010000006">
    <property type="protein sequence ID" value="MDO6406624.1"/>
    <property type="molecule type" value="Genomic_DNA"/>
</dbReference>
<dbReference type="Gene3D" id="3.10.450.50">
    <property type="match status" value="1"/>
</dbReference>
<sequence>MMSERQPVEVIEEFLQRAATSPDVSTIAELVSEEVDWFVAGDVAVVPWIGRKHGKAGAVEFYRQIREQISSEHFEVGEMLVLGGRVMIPGRLASRVNKTGKLIESEFVLDFTVTDGLITRFRLFEDSYAVAQACV</sequence>
<dbReference type="SUPFAM" id="SSF54427">
    <property type="entry name" value="NTF2-like"/>
    <property type="match status" value="1"/>
</dbReference>
<name>A0ABT8XUM0_9GAMM</name>
<dbReference type="Proteomes" id="UP001171299">
    <property type="component" value="Unassembled WGS sequence"/>
</dbReference>
<proteinExistence type="predicted"/>